<dbReference type="InterPro" id="IPR040509">
    <property type="entry name" value="CdiI_C"/>
</dbReference>
<dbReference type="Pfam" id="PF18228">
    <property type="entry name" value="CdiI_N"/>
    <property type="match status" value="1"/>
</dbReference>
<evidence type="ECO:0000259" key="1">
    <source>
        <dbReference type="Pfam" id="PF18228"/>
    </source>
</evidence>
<sequence length="168" mass="18828">MTQTSTTSRSNAFSIRVLSVPSAPEAAAGEGAIGRITVGDFGESFPMDLTYWNVGQYQTSWARSLRILERGDDTTSGLITSITDPANSNFIFCWPLYRSGEIVYIQNSIIFLTELEEDFNPAEPWRFVEPRSTVDEEGNEISEWQTTISEIRRFRLTQPSDEGADGLK</sequence>
<dbReference type="CDD" id="cd20699">
    <property type="entry name" value="CdiI_ECL-like"/>
    <property type="match status" value="1"/>
</dbReference>
<dbReference type="RefSeq" id="WP_249491302.1">
    <property type="nucleotide sequence ID" value="NZ_JAMCCK010000033.1"/>
</dbReference>
<proteinExistence type="predicted"/>
<gene>
    <name evidence="2" type="ORF">M4438_21915</name>
</gene>
<evidence type="ECO:0000313" key="2">
    <source>
        <dbReference type="EMBL" id="MCL3996134.1"/>
    </source>
</evidence>
<name>A0ABT0NXD7_9ACTN</name>
<dbReference type="Gene3D" id="3.30.2450.20">
    <property type="match status" value="1"/>
</dbReference>
<dbReference type="Proteomes" id="UP001202052">
    <property type="component" value="Unassembled WGS sequence"/>
</dbReference>
<dbReference type="InterPro" id="IPR053755">
    <property type="entry name" value="CDI_immunity_sf"/>
</dbReference>
<dbReference type="EMBL" id="JAMCCK010000033">
    <property type="protein sequence ID" value="MCL3996134.1"/>
    <property type="molecule type" value="Genomic_DNA"/>
</dbReference>
<organism evidence="2 3">
    <name type="scientific">Streptomyces lavenduligriseus</name>
    <dbReference type="NCBI Taxonomy" id="67315"/>
    <lineage>
        <taxon>Bacteria</taxon>
        <taxon>Bacillati</taxon>
        <taxon>Actinomycetota</taxon>
        <taxon>Actinomycetes</taxon>
        <taxon>Kitasatosporales</taxon>
        <taxon>Streptomycetaceae</taxon>
        <taxon>Streptomyces</taxon>
    </lineage>
</organism>
<keyword evidence="3" id="KW-1185">Reference proteome</keyword>
<comment type="caution">
    <text evidence="2">The sequence shown here is derived from an EMBL/GenBank/DDBJ whole genome shotgun (WGS) entry which is preliminary data.</text>
</comment>
<protein>
    <recommendedName>
        <fullName evidence="1">CdiI C-terminal domain-containing protein</fullName>
    </recommendedName>
</protein>
<reference evidence="2 3" key="1">
    <citation type="submission" date="2022-05" db="EMBL/GenBank/DDBJ databases">
        <title>Genome Resource of Streptomyces lavenduligriseus GA1-1, a Strain with Broad-Spectrum Antifungal Activity against Phytopathogenic Fungi.</title>
        <authorList>
            <person name="Qi D."/>
        </authorList>
    </citation>
    <scope>NUCLEOTIDE SEQUENCE [LARGE SCALE GENOMIC DNA]</scope>
    <source>
        <strain evidence="2 3">GA1-1</strain>
    </source>
</reference>
<accession>A0ABT0NXD7</accession>
<evidence type="ECO:0000313" key="3">
    <source>
        <dbReference type="Proteomes" id="UP001202052"/>
    </source>
</evidence>
<feature type="domain" description="CdiI C-terminal" evidence="1">
    <location>
        <begin position="47"/>
        <end position="154"/>
    </location>
</feature>